<protein>
    <recommendedName>
        <fullName evidence="3">FAD synthase</fullName>
        <ecNumber evidence="3">2.7.7.2</ecNumber>
    </recommendedName>
</protein>
<comment type="similarity">
    <text evidence="2">Belongs to the RibF family.</text>
</comment>
<evidence type="ECO:0000313" key="13">
    <source>
        <dbReference type="EMBL" id="RMA77515.1"/>
    </source>
</evidence>
<comment type="pathway">
    <text evidence="1">Cofactor biosynthesis; FAD biosynthesis; FAD from FMN: step 1/1.</text>
</comment>
<dbReference type="GO" id="GO:0006747">
    <property type="term" value="P:FAD biosynthetic process"/>
    <property type="evidence" value="ECO:0007669"/>
    <property type="project" value="UniProtKB-UniPathway"/>
</dbReference>
<dbReference type="GO" id="GO:0005524">
    <property type="term" value="F:ATP binding"/>
    <property type="evidence" value="ECO:0007669"/>
    <property type="project" value="UniProtKB-KW"/>
</dbReference>
<dbReference type="PANTHER" id="PTHR22749">
    <property type="entry name" value="RIBOFLAVIN KINASE/FMN ADENYLYLTRANSFERASE"/>
    <property type="match status" value="1"/>
</dbReference>
<sequence length="282" mass="33218">MKLYRFNLKEKINQNDENLIMILGSFESLHLGHFSLIKKAKEIQNIEEDKNWKIALLMFKNPIRNGKMSDKKLLQLKVRAITLANLEIDYLYAIEDVEEIMKIDAEKFVEILEKNNVKKVVCGEDFRFGFSRKGDINLLKNYFETHIVELKKISENKISSTLINELILDGKIKEANELLIENYAIITNFDRLKFTFSESLNLPKKGIYLVNCVIKDYEFHGLSLIGLNENICYLFDLEFVISKHEEVYMEFLDSLRFIETKKDDGIFEEDIENAKKYFLQKK</sequence>
<dbReference type="InterPro" id="IPR015864">
    <property type="entry name" value="FAD_synthase"/>
</dbReference>
<dbReference type="GO" id="GO:0009398">
    <property type="term" value="P:FMN biosynthetic process"/>
    <property type="evidence" value="ECO:0007669"/>
    <property type="project" value="TreeGrafter"/>
</dbReference>
<dbReference type="GO" id="GO:0003919">
    <property type="term" value="F:FMN adenylyltransferase activity"/>
    <property type="evidence" value="ECO:0007669"/>
    <property type="project" value="UniProtKB-EC"/>
</dbReference>
<dbReference type="InterPro" id="IPR014729">
    <property type="entry name" value="Rossmann-like_a/b/a_fold"/>
</dbReference>
<keyword evidence="9" id="KW-0274">FAD</keyword>
<evidence type="ECO:0000256" key="8">
    <source>
        <dbReference type="ARBA" id="ARBA00022741"/>
    </source>
</evidence>
<accession>A0A3M0A4W9</accession>
<evidence type="ECO:0000256" key="3">
    <source>
        <dbReference type="ARBA" id="ARBA00012393"/>
    </source>
</evidence>
<dbReference type="Proteomes" id="UP000267246">
    <property type="component" value="Unassembled WGS sequence"/>
</dbReference>
<dbReference type="InterPro" id="IPR023468">
    <property type="entry name" value="Riboflavin_kinase"/>
</dbReference>
<keyword evidence="6 13" id="KW-0808">Transferase</keyword>
<dbReference type="GO" id="GO:0009231">
    <property type="term" value="P:riboflavin biosynthetic process"/>
    <property type="evidence" value="ECO:0007669"/>
    <property type="project" value="InterPro"/>
</dbReference>
<evidence type="ECO:0000256" key="1">
    <source>
        <dbReference type="ARBA" id="ARBA00004726"/>
    </source>
</evidence>
<keyword evidence="5" id="KW-0288">FMN</keyword>
<dbReference type="NCBIfam" id="NF005518">
    <property type="entry name" value="PRK07143.1"/>
    <property type="match status" value="1"/>
</dbReference>
<dbReference type="NCBIfam" id="NF045965">
    <property type="entry name" value="RibF_rel"/>
    <property type="match status" value="1"/>
</dbReference>
<evidence type="ECO:0000256" key="4">
    <source>
        <dbReference type="ARBA" id="ARBA00022630"/>
    </source>
</evidence>
<evidence type="ECO:0000256" key="11">
    <source>
        <dbReference type="ARBA" id="ARBA00049494"/>
    </source>
</evidence>
<dbReference type="PANTHER" id="PTHR22749:SF6">
    <property type="entry name" value="RIBOFLAVIN KINASE"/>
    <property type="match status" value="1"/>
</dbReference>
<comment type="catalytic activity">
    <reaction evidence="11">
        <text>FMN + ATP + H(+) = FAD + diphosphate</text>
        <dbReference type="Rhea" id="RHEA:17237"/>
        <dbReference type="ChEBI" id="CHEBI:15378"/>
        <dbReference type="ChEBI" id="CHEBI:30616"/>
        <dbReference type="ChEBI" id="CHEBI:33019"/>
        <dbReference type="ChEBI" id="CHEBI:57692"/>
        <dbReference type="ChEBI" id="CHEBI:58210"/>
        <dbReference type="EC" id="2.7.7.2"/>
    </reaction>
</comment>
<feature type="domain" description="FAD synthetase" evidence="12">
    <location>
        <begin position="14"/>
        <end position="161"/>
    </location>
</feature>
<dbReference type="EMBL" id="REFI01000009">
    <property type="protein sequence ID" value="RMA77515.1"/>
    <property type="molecule type" value="Genomic_DNA"/>
</dbReference>
<dbReference type="GO" id="GO:0008531">
    <property type="term" value="F:riboflavin kinase activity"/>
    <property type="evidence" value="ECO:0007669"/>
    <property type="project" value="TreeGrafter"/>
</dbReference>
<evidence type="ECO:0000256" key="2">
    <source>
        <dbReference type="ARBA" id="ARBA00010214"/>
    </source>
</evidence>
<dbReference type="UniPathway" id="UPA00277">
    <property type="reaction ID" value="UER00407"/>
</dbReference>
<keyword evidence="7 13" id="KW-0548">Nucleotidyltransferase</keyword>
<organism evidence="13 14">
    <name type="scientific">Metamycoplasma subdolum</name>
    <dbReference type="NCBI Taxonomy" id="92407"/>
    <lineage>
        <taxon>Bacteria</taxon>
        <taxon>Bacillati</taxon>
        <taxon>Mycoplasmatota</taxon>
        <taxon>Mycoplasmoidales</taxon>
        <taxon>Metamycoplasmataceae</taxon>
        <taxon>Metamycoplasma</taxon>
    </lineage>
</organism>
<keyword evidence="14" id="KW-1185">Reference proteome</keyword>
<dbReference type="EC" id="2.7.7.2" evidence="3"/>
<dbReference type="SUPFAM" id="SSF52374">
    <property type="entry name" value="Nucleotidylyl transferase"/>
    <property type="match status" value="1"/>
</dbReference>
<keyword evidence="13" id="KW-0418">Kinase</keyword>
<evidence type="ECO:0000256" key="9">
    <source>
        <dbReference type="ARBA" id="ARBA00022827"/>
    </source>
</evidence>
<dbReference type="OrthoDB" id="9803667at2"/>
<comment type="caution">
    <text evidence="13">The sequence shown here is derived from an EMBL/GenBank/DDBJ whole genome shotgun (WGS) entry which is preliminary data.</text>
</comment>
<dbReference type="AlphaFoldDB" id="A0A3M0A4W9"/>
<evidence type="ECO:0000256" key="6">
    <source>
        <dbReference type="ARBA" id="ARBA00022679"/>
    </source>
</evidence>
<proteinExistence type="inferred from homology"/>
<dbReference type="RefSeq" id="WP_121940926.1">
    <property type="nucleotide sequence ID" value="NZ_CP137846.1"/>
</dbReference>
<gene>
    <name evidence="13" type="ORF">JN00_0468</name>
</gene>
<evidence type="ECO:0000313" key="14">
    <source>
        <dbReference type="Proteomes" id="UP000267246"/>
    </source>
</evidence>
<evidence type="ECO:0000256" key="5">
    <source>
        <dbReference type="ARBA" id="ARBA00022643"/>
    </source>
</evidence>
<keyword evidence="8" id="KW-0547">Nucleotide-binding</keyword>
<evidence type="ECO:0000256" key="7">
    <source>
        <dbReference type="ARBA" id="ARBA00022695"/>
    </source>
</evidence>
<keyword evidence="10" id="KW-0067">ATP-binding</keyword>
<name>A0A3M0A4W9_9BACT</name>
<evidence type="ECO:0000256" key="10">
    <source>
        <dbReference type="ARBA" id="ARBA00022840"/>
    </source>
</evidence>
<keyword evidence="4" id="KW-0285">Flavoprotein</keyword>
<evidence type="ECO:0000259" key="12">
    <source>
        <dbReference type="Pfam" id="PF06574"/>
    </source>
</evidence>
<dbReference type="Pfam" id="PF06574">
    <property type="entry name" value="FAD_syn"/>
    <property type="match status" value="1"/>
</dbReference>
<reference evidence="13 14" key="1">
    <citation type="submission" date="2018-10" db="EMBL/GenBank/DDBJ databases">
        <title>Genomic Encyclopedia of Archaeal and Bacterial Type Strains, Phase II (KMG-II): from individual species to whole genera.</title>
        <authorList>
            <person name="Goeker M."/>
        </authorList>
    </citation>
    <scope>NUCLEOTIDE SEQUENCE [LARGE SCALE GENOMIC DNA]</scope>
    <source>
        <strain evidence="13 14">ATCC 29870</strain>
    </source>
</reference>
<dbReference type="Gene3D" id="3.40.50.620">
    <property type="entry name" value="HUPs"/>
    <property type="match status" value="1"/>
</dbReference>